<dbReference type="Proteomes" id="UP001552299">
    <property type="component" value="Unassembled WGS sequence"/>
</dbReference>
<comment type="caution">
    <text evidence="1">The sequence shown here is derived from an EMBL/GenBank/DDBJ whole genome shotgun (WGS) entry which is preliminary data.</text>
</comment>
<name>A0ABD0VSP1_DENTH</name>
<reference evidence="1 2" key="1">
    <citation type="journal article" date="2024" name="Plant Biotechnol. J.">
        <title>Dendrobium thyrsiflorum genome and its molecular insights into genes involved in important horticultural traits.</title>
        <authorList>
            <person name="Chen B."/>
            <person name="Wang J.Y."/>
            <person name="Zheng P.J."/>
            <person name="Li K.L."/>
            <person name="Liang Y.M."/>
            <person name="Chen X.F."/>
            <person name="Zhang C."/>
            <person name="Zhao X."/>
            <person name="He X."/>
            <person name="Zhang G.Q."/>
            <person name="Liu Z.J."/>
            <person name="Xu Q."/>
        </authorList>
    </citation>
    <scope>NUCLEOTIDE SEQUENCE [LARGE SCALE GENOMIC DNA]</scope>
    <source>
        <strain evidence="1">GZMU011</strain>
    </source>
</reference>
<gene>
    <name evidence="1" type="ORF">M5K25_001791</name>
</gene>
<proteinExistence type="predicted"/>
<accession>A0ABD0VSP1</accession>
<organism evidence="1 2">
    <name type="scientific">Dendrobium thyrsiflorum</name>
    <name type="common">Pinecone-like raceme dendrobium</name>
    <name type="synonym">Orchid</name>
    <dbReference type="NCBI Taxonomy" id="117978"/>
    <lineage>
        <taxon>Eukaryota</taxon>
        <taxon>Viridiplantae</taxon>
        <taxon>Streptophyta</taxon>
        <taxon>Embryophyta</taxon>
        <taxon>Tracheophyta</taxon>
        <taxon>Spermatophyta</taxon>
        <taxon>Magnoliopsida</taxon>
        <taxon>Liliopsida</taxon>
        <taxon>Asparagales</taxon>
        <taxon>Orchidaceae</taxon>
        <taxon>Epidendroideae</taxon>
        <taxon>Malaxideae</taxon>
        <taxon>Dendrobiinae</taxon>
        <taxon>Dendrobium</taxon>
    </lineage>
</organism>
<keyword evidence="2" id="KW-1185">Reference proteome</keyword>
<evidence type="ECO:0000313" key="2">
    <source>
        <dbReference type="Proteomes" id="UP001552299"/>
    </source>
</evidence>
<dbReference type="AlphaFoldDB" id="A0ABD0VSP1"/>
<protein>
    <submittedName>
        <fullName evidence="1">Uncharacterized protein</fullName>
    </submittedName>
</protein>
<evidence type="ECO:0000313" key="1">
    <source>
        <dbReference type="EMBL" id="KAL0927603.1"/>
    </source>
</evidence>
<dbReference type="EMBL" id="JANQDX010000002">
    <property type="protein sequence ID" value="KAL0927603.1"/>
    <property type="molecule type" value="Genomic_DNA"/>
</dbReference>
<sequence length="112" mass="12641">MGGYLLRRLPSFFCSCASLAKSTAIESNDNGSLLVAKKAHFFECWFKFLCSSLVENQDQPSSSTVGQSDAYAPYLPKKAMVHAALKSLYDIYKCNKHHDIEERFGQLISKYF</sequence>